<evidence type="ECO:0000313" key="2">
    <source>
        <dbReference type="EMBL" id="OMO49903.1"/>
    </source>
</evidence>
<gene>
    <name evidence="2" type="ORF">COLO4_38308</name>
</gene>
<name>A0A1R3FVM9_9ROSI</name>
<organism evidence="2 3">
    <name type="scientific">Corchorus olitorius</name>
    <dbReference type="NCBI Taxonomy" id="93759"/>
    <lineage>
        <taxon>Eukaryota</taxon>
        <taxon>Viridiplantae</taxon>
        <taxon>Streptophyta</taxon>
        <taxon>Embryophyta</taxon>
        <taxon>Tracheophyta</taxon>
        <taxon>Spermatophyta</taxon>
        <taxon>Magnoliopsida</taxon>
        <taxon>eudicotyledons</taxon>
        <taxon>Gunneridae</taxon>
        <taxon>Pentapetalae</taxon>
        <taxon>rosids</taxon>
        <taxon>malvids</taxon>
        <taxon>Malvales</taxon>
        <taxon>Malvaceae</taxon>
        <taxon>Grewioideae</taxon>
        <taxon>Apeibeae</taxon>
        <taxon>Corchorus</taxon>
    </lineage>
</organism>
<protein>
    <submittedName>
        <fullName evidence="2">Uncharacterized protein</fullName>
    </submittedName>
</protein>
<feature type="compositionally biased region" description="Gly residues" evidence="1">
    <location>
        <begin position="90"/>
        <end position="100"/>
    </location>
</feature>
<dbReference type="Proteomes" id="UP000187203">
    <property type="component" value="Unassembled WGS sequence"/>
</dbReference>
<reference evidence="3" key="1">
    <citation type="submission" date="2013-09" db="EMBL/GenBank/DDBJ databases">
        <title>Corchorus olitorius genome sequencing.</title>
        <authorList>
            <person name="Alam M."/>
            <person name="Haque M.S."/>
            <person name="Islam M.S."/>
            <person name="Emdad E.M."/>
            <person name="Islam M.M."/>
            <person name="Ahmed B."/>
            <person name="Halim A."/>
            <person name="Hossen Q.M.M."/>
            <person name="Hossain M.Z."/>
            <person name="Ahmed R."/>
            <person name="Khan M.M."/>
            <person name="Islam R."/>
            <person name="Rashid M.M."/>
            <person name="Khan S.A."/>
            <person name="Rahman M.S."/>
            <person name="Alam M."/>
            <person name="Yahiya A.S."/>
            <person name="Khan M.S."/>
            <person name="Azam M.S."/>
            <person name="Haque T."/>
            <person name="Lashkar M.Z.H."/>
            <person name="Akhand A.I."/>
            <person name="Morshed G."/>
            <person name="Roy S."/>
            <person name="Uddin K.S."/>
            <person name="Rabeya T."/>
            <person name="Hossain A.S."/>
            <person name="Chowdhury A."/>
            <person name="Snigdha A.R."/>
            <person name="Mortoza M.S."/>
            <person name="Matin S.A."/>
            <person name="Hoque S.M.E."/>
            <person name="Islam M.K."/>
            <person name="Roy D.K."/>
            <person name="Haider R."/>
            <person name="Moosa M.M."/>
            <person name="Elias S.M."/>
            <person name="Hasan A.M."/>
            <person name="Jahan S."/>
            <person name="Shafiuddin M."/>
            <person name="Mahmood N."/>
            <person name="Shommy N.S."/>
        </authorList>
    </citation>
    <scope>NUCLEOTIDE SEQUENCE [LARGE SCALE GENOMIC DNA]</scope>
    <source>
        <strain evidence="3">cv. O-4</strain>
    </source>
</reference>
<dbReference type="AlphaFoldDB" id="A0A1R3FVM9"/>
<proteinExistence type="predicted"/>
<feature type="region of interest" description="Disordered" evidence="1">
    <location>
        <begin position="18"/>
        <end position="47"/>
    </location>
</feature>
<feature type="region of interest" description="Disordered" evidence="1">
    <location>
        <begin position="78"/>
        <end position="117"/>
    </location>
</feature>
<dbReference type="EMBL" id="AWUE01024739">
    <property type="protein sequence ID" value="OMO49903.1"/>
    <property type="molecule type" value="Genomic_DNA"/>
</dbReference>
<keyword evidence="3" id="KW-1185">Reference proteome</keyword>
<comment type="caution">
    <text evidence="2">The sequence shown here is derived from an EMBL/GenBank/DDBJ whole genome shotgun (WGS) entry which is preliminary data.</text>
</comment>
<evidence type="ECO:0000313" key="3">
    <source>
        <dbReference type="Proteomes" id="UP000187203"/>
    </source>
</evidence>
<sequence length="117" mass="12206">MYQYDTSVDILITVGSKKSHVPPKYPSGFKEDGASKSTANRWFRPSTPPTLVSVTKAKCGLNSSQSCANAGSQDEHLVRGDSYAGSPGKTAGGPIGGEGGVISNSPTVKLPEYRMVG</sequence>
<evidence type="ECO:0000256" key="1">
    <source>
        <dbReference type="SAM" id="MobiDB-lite"/>
    </source>
</evidence>
<accession>A0A1R3FVM9</accession>